<dbReference type="Proteomes" id="UP000054928">
    <property type="component" value="Unassembled WGS sequence"/>
</dbReference>
<dbReference type="RefSeq" id="XP_024585370.1">
    <property type="nucleotide sequence ID" value="XM_024720142.1"/>
</dbReference>
<dbReference type="GeneID" id="36401846"/>
<evidence type="ECO:0000313" key="2">
    <source>
        <dbReference type="Proteomes" id="UP000054928"/>
    </source>
</evidence>
<proteinExistence type="predicted"/>
<evidence type="ECO:0000313" key="1">
    <source>
        <dbReference type="EMBL" id="CEG49001.1"/>
    </source>
</evidence>
<name>A0A0P1B4P2_PLAHL</name>
<organism evidence="1 2">
    <name type="scientific">Plasmopara halstedii</name>
    <name type="common">Downy mildew of sunflower</name>
    <dbReference type="NCBI Taxonomy" id="4781"/>
    <lineage>
        <taxon>Eukaryota</taxon>
        <taxon>Sar</taxon>
        <taxon>Stramenopiles</taxon>
        <taxon>Oomycota</taxon>
        <taxon>Peronosporomycetes</taxon>
        <taxon>Peronosporales</taxon>
        <taxon>Peronosporaceae</taxon>
        <taxon>Plasmopara</taxon>
    </lineage>
</organism>
<dbReference type="EMBL" id="CCYD01003042">
    <property type="protein sequence ID" value="CEG49001.1"/>
    <property type="molecule type" value="Genomic_DNA"/>
</dbReference>
<keyword evidence="2" id="KW-1185">Reference proteome</keyword>
<reference evidence="2" key="1">
    <citation type="submission" date="2014-09" db="EMBL/GenBank/DDBJ databases">
        <authorList>
            <person name="Sharma Rahul"/>
            <person name="Thines Marco"/>
        </authorList>
    </citation>
    <scope>NUCLEOTIDE SEQUENCE [LARGE SCALE GENOMIC DNA]</scope>
</reference>
<accession>A0A0P1B4P2</accession>
<sequence>MTVAHEAYVSNISALFAESTFSSGIDQNIPISQYITTLTLQRWPPRARATEILTPN</sequence>
<protein>
    <submittedName>
        <fullName evidence="1">Uncharacterized protein</fullName>
    </submittedName>
</protein>
<dbReference type="AlphaFoldDB" id="A0A0P1B4P2"/>